<dbReference type="Pfam" id="PF02021">
    <property type="entry name" value="UPF0102"/>
    <property type="match status" value="1"/>
</dbReference>
<dbReference type="SUPFAM" id="SSF52980">
    <property type="entry name" value="Restriction endonuclease-like"/>
    <property type="match status" value="1"/>
</dbReference>
<reference evidence="3 4" key="1">
    <citation type="submission" date="2020-06" db="EMBL/GenBank/DDBJ databases">
        <title>Genome sequence of 2 isolates from Red Sea Mangroves.</title>
        <authorList>
            <person name="Sefrji F."/>
            <person name="Michoud G."/>
            <person name="Merlino G."/>
            <person name="Daffonchio D."/>
        </authorList>
    </citation>
    <scope>NUCLEOTIDE SEQUENCE [LARGE SCALE GENOMIC DNA]</scope>
    <source>
        <strain evidence="3 4">R1DC25</strain>
    </source>
</reference>
<dbReference type="GO" id="GO:0003676">
    <property type="term" value="F:nucleic acid binding"/>
    <property type="evidence" value="ECO:0007669"/>
    <property type="project" value="InterPro"/>
</dbReference>
<proteinExistence type="inferred from homology"/>
<dbReference type="PANTHER" id="PTHR34039:SF1">
    <property type="entry name" value="UPF0102 PROTEIN YRAN"/>
    <property type="match status" value="1"/>
</dbReference>
<comment type="similarity">
    <text evidence="1 2">Belongs to the UPF0102 family.</text>
</comment>
<accession>A0A7S8C4U2</accession>
<dbReference type="NCBIfam" id="TIGR00252">
    <property type="entry name" value="YraN family protein"/>
    <property type="match status" value="1"/>
</dbReference>
<dbReference type="Gene3D" id="3.40.1350.10">
    <property type="match status" value="1"/>
</dbReference>
<dbReference type="EMBL" id="CP058214">
    <property type="protein sequence ID" value="QPC43415.1"/>
    <property type="molecule type" value="Genomic_DNA"/>
</dbReference>
<dbReference type="InterPro" id="IPR011856">
    <property type="entry name" value="tRNA_endonuc-like_dom_sf"/>
</dbReference>
<dbReference type="AlphaFoldDB" id="A0A7S8C4U2"/>
<protein>
    <recommendedName>
        <fullName evidence="2">UPF0102 protein HW532_12340</fullName>
    </recommendedName>
</protein>
<dbReference type="InterPro" id="IPR011335">
    <property type="entry name" value="Restrct_endonuc-II-like"/>
</dbReference>
<evidence type="ECO:0000256" key="1">
    <source>
        <dbReference type="ARBA" id="ARBA00006738"/>
    </source>
</evidence>
<name>A0A7S8C4U2_9HYPH</name>
<evidence type="ECO:0000313" key="4">
    <source>
        <dbReference type="Proteomes" id="UP000593594"/>
    </source>
</evidence>
<evidence type="ECO:0000313" key="3">
    <source>
        <dbReference type="EMBL" id="QPC43415.1"/>
    </source>
</evidence>
<dbReference type="PANTHER" id="PTHR34039">
    <property type="entry name" value="UPF0102 PROTEIN YRAN"/>
    <property type="match status" value="1"/>
</dbReference>
<sequence length="128" mass="14479">MRGRAGDTASRQAAFRRGHLAEALAAGLLTLKGYRVIARRYRCPVGEIDLIVRRGATIVFVEVKQRADAASALHALTPRQRERIVRAAQYWLSQRRGGRPVDCRFDMVIARPYLWLRHVENAFPGTPL</sequence>
<dbReference type="NCBIfam" id="NF009150">
    <property type="entry name" value="PRK12497.1-3"/>
    <property type="match status" value="1"/>
</dbReference>
<gene>
    <name evidence="3" type="ORF">HW532_12340</name>
</gene>
<evidence type="ECO:0000256" key="2">
    <source>
        <dbReference type="HAMAP-Rule" id="MF_00048"/>
    </source>
</evidence>
<dbReference type="NCBIfam" id="NF009151">
    <property type="entry name" value="PRK12497.1-5"/>
    <property type="match status" value="1"/>
</dbReference>
<organism evidence="3 4">
    <name type="scientific">Kaustia mangrovi</name>
    <dbReference type="NCBI Taxonomy" id="2593653"/>
    <lineage>
        <taxon>Bacteria</taxon>
        <taxon>Pseudomonadati</taxon>
        <taxon>Pseudomonadota</taxon>
        <taxon>Alphaproteobacteria</taxon>
        <taxon>Hyphomicrobiales</taxon>
        <taxon>Parvibaculaceae</taxon>
        <taxon>Kaustia</taxon>
    </lineage>
</organism>
<dbReference type="InterPro" id="IPR003509">
    <property type="entry name" value="UPF0102_YraN-like"/>
</dbReference>
<keyword evidence="4" id="KW-1185">Reference proteome</keyword>
<dbReference type="Proteomes" id="UP000593594">
    <property type="component" value="Chromosome"/>
</dbReference>
<dbReference type="KEGG" id="kmn:HW532_12340"/>
<dbReference type="HAMAP" id="MF_00048">
    <property type="entry name" value="UPF0102"/>
    <property type="match status" value="1"/>
</dbReference>
<dbReference type="RefSeq" id="WP_213160777.1">
    <property type="nucleotide sequence ID" value="NZ_CP058214.1"/>
</dbReference>